<organism evidence="1 2">
    <name type="scientific">Plasmodium gallinaceum</name>
    <dbReference type="NCBI Taxonomy" id="5849"/>
    <lineage>
        <taxon>Eukaryota</taxon>
        <taxon>Sar</taxon>
        <taxon>Alveolata</taxon>
        <taxon>Apicomplexa</taxon>
        <taxon>Aconoidasida</taxon>
        <taxon>Haemosporida</taxon>
        <taxon>Plasmodiidae</taxon>
        <taxon>Plasmodium</taxon>
        <taxon>Plasmodium (Haemamoeba)</taxon>
    </lineage>
</organism>
<name>A0A1J1GVX9_PLAGA</name>
<protein>
    <submittedName>
        <fullName evidence="1">Uncharacterized protein</fullName>
    </submittedName>
</protein>
<evidence type="ECO:0000313" key="2">
    <source>
        <dbReference type="Proteomes" id="UP000220797"/>
    </source>
</evidence>
<dbReference type="RefSeq" id="XP_028529508.1">
    <property type="nucleotide sequence ID" value="XM_028673013.1"/>
</dbReference>
<dbReference type="EMBL" id="CVMV01000070">
    <property type="protein sequence ID" value="CRG96704.1"/>
    <property type="molecule type" value="Genomic_DNA"/>
</dbReference>
<gene>
    <name evidence="1" type="ORF">PGAL8A_00428400</name>
</gene>
<dbReference type="OrthoDB" id="392281at2759"/>
<dbReference type="AlphaFoldDB" id="A0A1J1GVX9"/>
<dbReference type="VEuPathDB" id="PlasmoDB:PGAL8A_00428400"/>
<accession>A0A1J1GVX9</accession>
<evidence type="ECO:0000313" key="1">
    <source>
        <dbReference type="EMBL" id="CRG96704.1"/>
    </source>
</evidence>
<comment type="caution">
    <text evidence="1">The sequence shown here is derived from an EMBL/GenBank/DDBJ whole genome shotgun (WGS) entry which is preliminary data.</text>
</comment>
<sequence>MKNNKEIRLIYRKLDDNFFVINKPVNWTLKKKKVIKDLNFSKCFKEYEEKENKNENTRYINVLKNLSVSEKNTFLFTNSSSYFYNNFNYNLAERNLKDKDKEDGKRSSNNKFIEKYYLESILRCETKTDIYFPYKLPIYMSGLVICCRDYFIYKKFLQMIDENKLIRKYRCLINDPFVFISNKQNSYKKEESVIENIKFLEKQYNQDKSVNKTNDEHIYKKIYLSNISSLIAQKEVSEMFPFYNFFDNNPYTLNYWYYITNLEIEKLTEKMSFLLKNDKKKSTPSKRKRMKYNCDSEKENNDYFIDAYLKKSQPIKSLNNFFTYIFNSDSNNFTCLKREHSVIKESKEQDNPNIENPYYNSTHKKSENELKLSYNMCNLNLNDLYNSKKKILFPLSLFFNESNFFFLDKEIDKYSLKFSMIYKIKNYKEYLEKNIFLNNEKSVNYNLENLSNIFLIEFILLDNPKPDLIRFFFSEANTPIINDNIFDKNNFKKDVINELILRKENNNLNVNTNIFGDTYSDNLHEFFNEKIENYNKQYNDNLLDKYKSNTNAFTIPDDNSLNNANKEIKLNLNNYFINETKNPIDNDYEEHNTKKKFPKDSNLCLELYQLQFRDPLSNDFIKIENSLSTSWM</sequence>
<dbReference type="Proteomes" id="UP000220797">
    <property type="component" value="Unassembled WGS sequence"/>
</dbReference>
<reference evidence="1" key="1">
    <citation type="submission" date="2015-04" db="EMBL/GenBank/DDBJ databases">
        <authorList>
            <consortium name="Pathogen Informatics"/>
        </authorList>
    </citation>
    <scope>NUCLEOTIDE SEQUENCE [LARGE SCALE GENOMIC DNA]</scope>
    <source>
        <strain evidence="1">8A</strain>
    </source>
</reference>
<dbReference type="GeneID" id="39732816"/>
<proteinExistence type="predicted"/>
<keyword evidence="2" id="KW-1185">Reference proteome</keyword>